<accession>A0ABU5T521</accession>
<proteinExistence type="predicted"/>
<evidence type="ECO:0000313" key="2">
    <source>
        <dbReference type="EMBL" id="MEA5454771.1"/>
    </source>
</evidence>
<dbReference type="Proteomes" id="UP001304769">
    <property type="component" value="Unassembled WGS sequence"/>
</dbReference>
<keyword evidence="1" id="KW-0812">Transmembrane</keyword>
<feature type="transmembrane region" description="Helical" evidence="1">
    <location>
        <begin position="132"/>
        <end position="154"/>
    </location>
</feature>
<feature type="transmembrane region" description="Helical" evidence="1">
    <location>
        <begin position="49"/>
        <end position="76"/>
    </location>
</feature>
<evidence type="ECO:0000256" key="1">
    <source>
        <dbReference type="SAM" id="Phobius"/>
    </source>
</evidence>
<sequence length="236" mass="24387">MATTRRSAIVIGALYLTTHVTSVAGLALYGPVLTSTAYADYLAGPGASARALVGGFLEVVLSLAIVGTGVAFYPVIRRFNEGKALGYAGLRTLEAAVIAVGITPLMAAVTLVQSGGVGDAALIQALASFHNWTFLIGPSFVCGVNTVVLATVLFRSRLVPRFIPALGLVGGPLVFVSGLAQMFGALPQASTAAALAAIPVFAWEVSLALYLVFRGFREFRDAPQRSTSARTIAAQA</sequence>
<evidence type="ECO:0000313" key="3">
    <source>
        <dbReference type="Proteomes" id="UP001304769"/>
    </source>
</evidence>
<keyword evidence="1" id="KW-1133">Transmembrane helix</keyword>
<comment type="caution">
    <text evidence="2">The sequence shown here is derived from an EMBL/GenBank/DDBJ whole genome shotgun (WGS) entry which is preliminary data.</text>
</comment>
<organism evidence="2 3">
    <name type="scientific">Sinomonas terricola</name>
    <dbReference type="NCBI Taxonomy" id="3110330"/>
    <lineage>
        <taxon>Bacteria</taxon>
        <taxon>Bacillati</taxon>
        <taxon>Actinomycetota</taxon>
        <taxon>Actinomycetes</taxon>
        <taxon>Micrococcales</taxon>
        <taxon>Micrococcaceae</taxon>
        <taxon>Sinomonas</taxon>
    </lineage>
</organism>
<gene>
    <name evidence="2" type="ORF">SPF06_08565</name>
</gene>
<dbReference type="EMBL" id="JAYGGQ010000005">
    <property type="protein sequence ID" value="MEA5454771.1"/>
    <property type="molecule type" value="Genomic_DNA"/>
</dbReference>
<keyword evidence="3" id="KW-1185">Reference proteome</keyword>
<feature type="transmembrane region" description="Helical" evidence="1">
    <location>
        <begin position="7"/>
        <end position="29"/>
    </location>
</feature>
<feature type="transmembrane region" description="Helical" evidence="1">
    <location>
        <begin position="88"/>
        <end position="112"/>
    </location>
</feature>
<dbReference type="Pfam" id="PF14329">
    <property type="entry name" value="DUF4386"/>
    <property type="match status" value="1"/>
</dbReference>
<dbReference type="InterPro" id="IPR025495">
    <property type="entry name" value="DUF4386"/>
</dbReference>
<dbReference type="RefSeq" id="WP_323278620.1">
    <property type="nucleotide sequence ID" value="NZ_JAYGGQ010000005.1"/>
</dbReference>
<feature type="transmembrane region" description="Helical" evidence="1">
    <location>
        <begin position="166"/>
        <end position="186"/>
    </location>
</feature>
<feature type="transmembrane region" description="Helical" evidence="1">
    <location>
        <begin position="192"/>
        <end position="213"/>
    </location>
</feature>
<protein>
    <submittedName>
        <fullName evidence="2">DUF4386 domain-containing protein</fullName>
    </submittedName>
</protein>
<reference evidence="2 3" key="1">
    <citation type="submission" date="2023-12" db="EMBL/GenBank/DDBJ databases">
        <title>Sinomonas terricola sp. nov, isolated from litchi orchard soil in Guangdong, PR China.</title>
        <authorList>
            <person name="Jiaxin W."/>
            <person name="Yang Z."/>
            <person name="Honghui Z."/>
        </authorList>
    </citation>
    <scope>NUCLEOTIDE SEQUENCE [LARGE SCALE GENOMIC DNA]</scope>
    <source>
        <strain evidence="2 3">JGH33</strain>
    </source>
</reference>
<keyword evidence="1" id="KW-0472">Membrane</keyword>
<name>A0ABU5T521_9MICC</name>